<dbReference type="AlphaFoldDB" id="A0A6P8B553"/>
<dbReference type="GeneID" id="41960844"/>
<dbReference type="RefSeq" id="XP_030982144.1">
    <property type="nucleotide sequence ID" value="XM_031125935.1"/>
</dbReference>
<keyword evidence="6" id="KW-1185">Reference proteome</keyword>
<comment type="similarity">
    <text evidence="1 4">Belongs to the short-chain dehydrogenases/reductases (SDR) family.</text>
</comment>
<dbReference type="InterPro" id="IPR036291">
    <property type="entry name" value="NAD(P)-bd_dom_sf"/>
</dbReference>
<dbReference type="OrthoDB" id="2102561at2759"/>
<dbReference type="Pfam" id="PF00106">
    <property type="entry name" value="adh_short"/>
    <property type="match status" value="1"/>
</dbReference>
<reference evidence="7" key="3">
    <citation type="submission" date="2025-08" db="UniProtKB">
        <authorList>
            <consortium name="RefSeq"/>
        </authorList>
    </citation>
    <scope>IDENTIFICATION</scope>
    <source>
        <strain evidence="7">NI907</strain>
    </source>
</reference>
<dbReference type="GO" id="GO:0019433">
    <property type="term" value="P:triglyceride catabolic process"/>
    <property type="evidence" value="ECO:0007669"/>
    <property type="project" value="TreeGrafter"/>
</dbReference>
<reference evidence="6 7" key="1">
    <citation type="journal article" date="2019" name="Mol. Biol. Evol.">
        <title>Blast fungal genomes show frequent chromosomal changes, gene gains and losses, and effector gene turnover.</title>
        <authorList>
            <person name="Gomez Luciano L.B."/>
            <person name="Jason Tsai I."/>
            <person name="Chuma I."/>
            <person name="Tosa Y."/>
            <person name="Chen Y.H."/>
            <person name="Li J.Y."/>
            <person name="Li M.Y."/>
            <person name="Jade Lu M.Y."/>
            <person name="Nakayashiki H."/>
            <person name="Li W.H."/>
        </authorList>
    </citation>
    <scope>NUCLEOTIDE SEQUENCE [LARGE SCALE GENOMIC DNA]</scope>
    <source>
        <strain evidence="6 7">NI907</strain>
    </source>
</reference>
<dbReference type="CDD" id="cd05374">
    <property type="entry name" value="17beta-HSD-like_SDR_c"/>
    <property type="match status" value="1"/>
</dbReference>
<evidence type="ECO:0000256" key="4">
    <source>
        <dbReference type="RuleBase" id="RU000363"/>
    </source>
</evidence>
<sequence length="302" mass="33543">MALQPGKKTVLITGCTPGGIGHALALEYHAKGLHVIATARRPEVMKDLAEAGMTTLPLDVTNTESIEKCKKAVSELTGGRLDILVNNAGGSIVVPATDMDLDDVRRMFEANVFGVMAMVQAFTPLLIAAKGLIIMISSLSSVTPYVFASAYGASKAALNAYSRTLRMELRPFGVRVMVSMTGTVRSLNKDTQVHKPLPADSLYQRIRDVFEWRLNYSQTDGTVDTRKFAGQLARKSLQPEWPIMLRAWFGRPDWFWAGGLAGRVWLARTLLGEWIIDVQCWKKFQLWKLEAMVKQDEAKKQK</sequence>
<dbReference type="Proteomes" id="UP000515153">
    <property type="component" value="Chromosome I"/>
</dbReference>
<dbReference type="PRINTS" id="PR00081">
    <property type="entry name" value="GDHRDH"/>
</dbReference>
<dbReference type="InterPro" id="IPR020904">
    <property type="entry name" value="Sc_DH/Rdtase_CS"/>
</dbReference>
<dbReference type="GO" id="GO:0005783">
    <property type="term" value="C:endoplasmic reticulum"/>
    <property type="evidence" value="ECO:0007669"/>
    <property type="project" value="TreeGrafter"/>
</dbReference>
<evidence type="ECO:0000313" key="6">
    <source>
        <dbReference type="Proteomes" id="UP000515153"/>
    </source>
</evidence>
<name>A0A6P8B553_PYRGI</name>
<dbReference type="Gene3D" id="3.40.50.720">
    <property type="entry name" value="NAD(P)-binding Rossmann-like Domain"/>
    <property type="match status" value="1"/>
</dbReference>
<dbReference type="SMART" id="SM00822">
    <property type="entry name" value="PKS_KR"/>
    <property type="match status" value="1"/>
</dbReference>
<accession>A0A6P8B553</accession>
<evidence type="ECO:0000256" key="3">
    <source>
        <dbReference type="ARBA" id="ARBA00023002"/>
    </source>
</evidence>
<dbReference type="PANTHER" id="PTHR44169">
    <property type="entry name" value="NADPH-DEPENDENT 1-ACYLDIHYDROXYACETONE PHOSPHATE REDUCTASE"/>
    <property type="match status" value="1"/>
</dbReference>
<evidence type="ECO:0000256" key="2">
    <source>
        <dbReference type="ARBA" id="ARBA00022857"/>
    </source>
</evidence>
<dbReference type="GO" id="GO:0006654">
    <property type="term" value="P:phosphatidic acid biosynthetic process"/>
    <property type="evidence" value="ECO:0007669"/>
    <property type="project" value="TreeGrafter"/>
</dbReference>
<evidence type="ECO:0000256" key="1">
    <source>
        <dbReference type="ARBA" id="ARBA00006484"/>
    </source>
</evidence>
<feature type="domain" description="Ketoreductase" evidence="5">
    <location>
        <begin position="8"/>
        <end position="183"/>
    </location>
</feature>
<reference evidence="7" key="2">
    <citation type="submission" date="2019-10" db="EMBL/GenBank/DDBJ databases">
        <authorList>
            <consortium name="NCBI Genome Project"/>
        </authorList>
    </citation>
    <scope>NUCLEOTIDE SEQUENCE</scope>
    <source>
        <strain evidence="7">NI907</strain>
    </source>
</reference>
<evidence type="ECO:0000313" key="7">
    <source>
        <dbReference type="RefSeq" id="XP_030982144.1"/>
    </source>
</evidence>
<keyword evidence="3" id="KW-0560">Oxidoreductase</keyword>
<dbReference type="InterPro" id="IPR057326">
    <property type="entry name" value="KR_dom"/>
</dbReference>
<dbReference type="GO" id="GO:0004806">
    <property type="term" value="F:triacylglycerol lipase activity"/>
    <property type="evidence" value="ECO:0007669"/>
    <property type="project" value="TreeGrafter"/>
</dbReference>
<organism evidence="6 7">
    <name type="scientific">Pyricularia grisea</name>
    <name type="common">Crabgrass-specific blast fungus</name>
    <name type="synonym">Magnaporthe grisea</name>
    <dbReference type="NCBI Taxonomy" id="148305"/>
    <lineage>
        <taxon>Eukaryota</taxon>
        <taxon>Fungi</taxon>
        <taxon>Dikarya</taxon>
        <taxon>Ascomycota</taxon>
        <taxon>Pezizomycotina</taxon>
        <taxon>Sordariomycetes</taxon>
        <taxon>Sordariomycetidae</taxon>
        <taxon>Magnaporthales</taxon>
        <taxon>Pyriculariaceae</taxon>
        <taxon>Pyricularia</taxon>
    </lineage>
</organism>
<dbReference type="InterPro" id="IPR002347">
    <property type="entry name" value="SDR_fam"/>
</dbReference>
<dbReference type="PANTHER" id="PTHR44169:SF6">
    <property type="entry name" value="NADPH-DEPENDENT 1-ACYLDIHYDROXYACETONE PHOSPHATE REDUCTASE"/>
    <property type="match status" value="1"/>
</dbReference>
<dbReference type="KEGG" id="pgri:PgNI_05905"/>
<dbReference type="FunFam" id="3.40.50.720:FF:000261">
    <property type="entry name" value="NADPH-dependent 1-acyldihydroxyacetone phosphate reductase"/>
    <property type="match status" value="1"/>
</dbReference>
<dbReference type="GO" id="GO:0005811">
    <property type="term" value="C:lipid droplet"/>
    <property type="evidence" value="ECO:0007669"/>
    <property type="project" value="TreeGrafter"/>
</dbReference>
<dbReference type="PROSITE" id="PS00061">
    <property type="entry name" value="ADH_SHORT"/>
    <property type="match status" value="1"/>
</dbReference>
<dbReference type="SUPFAM" id="SSF51735">
    <property type="entry name" value="NAD(P)-binding Rossmann-fold domains"/>
    <property type="match status" value="1"/>
</dbReference>
<protein>
    <recommendedName>
        <fullName evidence="5">Ketoreductase domain-containing protein</fullName>
    </recommendedName>
</protein>
<dbReference type="PRINTS" id="PR00080">
    <property type="entry name" value="SDRFAMILY"/>
</dbReference>
<gene>
    <name evidence="7" type="ORF">PgNI_05905</name>
</gene>
<evidence type="ECO:0000259" key="5">
    <source>
        <dbReference type="SMART" id="SM00822"/>
    </source>
</evidence>
<proteinExistence type="inferred from homology"/>
<keyword evidence="2" id="KW-0521">NADP</keyword>
<dbReference type="GO" id="GO:0000140">
    <property type="term" value="F:acylglycerone-phosphate reductase (NADP+) activity"/>
    <property type="evidence" value="ECO:0007669"/>
    <property type="project" value="TreeGrafter"/>
</dbReference>